<dbReference type="RefSeq" id="WP_171091439.1">
    <property type="nucleotide sequence ID" value="NZ_CP053069.1"/>
</dbReference>
<gene>
    <name evidence="3" type="ORF">DSM104443_01780</name>
</gene>
<evidence type="ECO:0000256" key="1">
    <source>
        <dbReference type="SAM" id="MobiDB-lite"/>
    </source>
</evidence>
<keyword evidence="4" id="KW-1185">Reference proteome</keyword>
<dbReference type="Proteomes" id="UP000501534">
    <property type="component" value="Chromosome"/>
</dbReference>
<accession>A0A6M4GUK2</accession>
<evidence type="ECO:0000313" key="4">
    <source>
        <dbReference type="Proteomes" id="UP000501534"/>
    </source>
</evidence>
<dbReference type="AlphaFoldDB" id="A0A6M4GUK2"/>
<evidence type="ECO:0000256" key="2">
    <source>
        <dbReference type="SAM" id="Phobius"/>
    </source>
</evidence>
<dbReference type="EMBL" id="CP053069">
    <property type="protein sequence ID" value="QJR10712.1"/>
    <property type="molecule type" value="Genomic_DNA"/>
</dbReference>
<feature type="transmembrane region" description="Helical" evidence="2">
    <location>
        <begin position="12"/>
        <end position="29"/>
    </location>
</feature>
<keyword evidence="2" id="KW-0472">Membrane</keyword>
<sequence length="369" mass="39086">MGSPASRKSGLIIAVVVVAAAIALGVVIYRGGAAGNRPDAASSGASSPGSVSGRNGKLSTDAVLSIAPGTGAKQAPKRVLSPTLQEYANAKSYGALYQRINASTTRTPEEQWMLAQMLERCAKSKERPREGPRWALGGDDAKARFAASLSPKDPDREKRLAAFEQINSDLCSGVGDVEVTDAEIDKLYELGAAGGDPKARAGQVRRDLMRQGQGPDGKYRFDPTKMPTITDTQVDTLKQSFASGDPYAMQAAVSTFGFPMQNLSLRVGADELPINANALYNAATLAACDYGYPCGPDSRQLLQACAMQGQCGATDYREYVFFYGSSPATSQLIGAYNVALANAARTGDWSYFTFHRGPPPNIAGYSTRP</sequence>
<evidence type="ECO:0000313" key="3">
    <source>
        <dbReference type="EMBL" id="QJR10712.1"/>
    </source>
</evidence>
<feature type="compositionally biased region" description="Low complexity" evidence="1">
    <location>
        <begin position="40"/>
        <end position="53"/>
    </location>
</feature>
<dbReference type="KEGG" id="uru:DSM104443_01780"/>
<feature type="region of interest" description="Disordered" evidence="1">
    <location>
        <begin position="36"/>
        <end position="55"/>
    </location>
</feature>
<organism evidence="3 4">
    <name type="scientific">Usitatibacter rugosus</name>
    <dbReference type="NCBI Taxonomy" id="2732067"/>
    <lineage>
        <taxon>Bacteria</taxon>
        <taxon>Pseudomonadati</taxon>
        <taxon>Pseudomonadota</taxon>
        <taxon>Betaproteobacteria</taxon>
        <taxon>Nitrosomonadales</taxon>
        <taxon>Usitatibacteraceae</taxon>
        <taxon>Usitatibacter</taxon>
    </lineage>
</organism>
<reference evidence="3 4" key="1">
    <citation type="submission" date="2020-04" db="EMBL/GenBank/DDBJ databases">
        <title>Usitatibacter rugosus gen. nov., sp. nov. and Usitatibacter palustris sp. nov., novel members of Usitatibacteraceae fam. nov. within the order Nitrosomonadales isolated from soil.</title>
        <authorList>
            <person name="Huber K.J."/>
            <person name="Neumann-Schaal M."/>
            <person name="Geppert A."/>
            <person name="Luckner M."/>
            <person name="Wanner G."/>
            <person name="Overmann J."/>
        </authorList>
    </citation>
    <scope>NUCLEOTIDE SEQUENCE [LARGE SCALE GENOMIC DNA]</scope>
    <source>
        <strain evidence="3 4">0125_3</strain>
    </source>
</reference>
<protein>
    <submittedName>
        <fullName evidence="3">Uncharacterized protein</fullName>
    </submittedName>
</protein>
<name>A0A6M4GUK2_9PROT</name>
<keyword evidence="2" id="KW-0812">Transmembrane</keyword>
<keyword evidence="2" id="KW-1133">Transmembrane helix</keyword>
<proteinExistence type="predicted"/>